<dbReference type="InterPro" id="IPR051941">
    <property type="entry name" value="BG_Antigen-Binding_Lectin"/>
</dbReference>
<reference evidence="1" key="1">
    <citation type="submission" date="2021-04" db="EMBL/GenBank/DDBJ databases">
        <authorList>
            <consortium name="Molecular Ecology Group"/>
        </authorList>
    </citation>
    <scope>NUCLEOTIDE SEQUENCE</scope>
</reference>
<name>A0A8S4A4C8_9EUPU</name>
<dbReference type="PANTHER" id="PTHR45713">
    <property type="entry name" value="FTP DOMAIN-CONTAINING PROTEIN"/>
    <property type="match status" value="1"/>
</dbReference>
<dbReference type="AlphaFoldDB" id="A0A8S4A4C8"/>
<dbReference type="OrthoDB" id="6157064at2759"/>
<dbReference type="InterPro" id="IPR008979">
    <property type="entry name" value="Galactose-bd-like_sf"/>
</dbReference>
<comment type="caution">
    <text evidence="1">The sequence shown here is derived from an EMBL/GenBank/DDBJ whole genome shotgun (WGS) entry which is preliminary data.</text>
</comment>
<sequence>RNVALKQRTTQTSIFPWIPMSQSKNAVDGNRDNIFEHGSCTHTNYDNSPAWAVTFSGKLTVNRYVLYNRAL</sequence>
<feature type="non-terminal residue" evidence="1">
    <location>
        <position position="1"/>
    </location>
</feature>
<dbReference type="PANTHER" id="PTHR45713:SF6">
    <property type="entry name" value="F5_8 TYPE C DOMAIN-CONTAINING PROTEIN"/>
    <property type="match status" value="1"/>
</dbReference>
<organism evidence="1 2">
    <name type="scientific">Candidula unifasciata</name>
    <dbReference type="NCBI Taxonomy" id="100452"/>
    <lineage>
        <taxon>Eukaryota</taxon>
        <taxon>Metazoa</taxon>
        <taxon>Spiralia</taxon>
        <taxon>Lophotrochozoa</taxon>
        <taxon>Mollusca</taxon>
        <taxon>Gastropoda</taxon>
        <taxon>Heterobranchia</taxon>
        <taxon>Euthyneura</taxon>
        <taxon>Panpulmonata</taxon>
        <taxon>Eupulmonata</taxon>
        <taxon>Stylommatophora</taxon>
        <taxon>Helicina</taxon>
        <taxon>Helicoidea</taxon>
        <taxon>Geomitridae</taxon>
        <taxon>Candidula</taxon>
    </lineage>
</organism>
<dbReference type="Pfam" id="PF22633">
    <property type="entry name" value="F5_F8_type_C_2"/>
    <property type="match status" value="1"/>
</dbReference>
<dbReference type="EMBL" id="CAJHNH020007924">
    <property type="protein sequence ID" value="CAG5135122.1"/>
    <property type="molecule type" value="Genomic_DNA"/>
</dbReference>
<evidence type="ECO:0000313" key="1">
    <source>
        <dbReference type="EMBL" id="CAG5135122.1"/>
    </source>
</evidence>
<keyword evidence="2" id="KW-1185">Reference proteome</keyword>
<protein>
    <submittedName>
        <fullName evidence="1">Uncharacterized protein</fullName>
    </submittedName>
</protein>
<accession>A0A8S4A4C8</accession>
<gene>
    <name evidence="1" type="ORF">CUNI_LOCUS20680</name>
</gene>
<feature type="non-terminal residue" evidence="1">
    <location>
        <position position="71"/>
    </location>
</feature>
<dbReference type="SUPFAM" id="SSF49785">
    <property type="entry name" value="Galactose-binding domain-like"/>
    <property type="match status" value="1"/>
</dbReference>
<dbReference type="Proteomes" id="UP000678393">
    <property type="component" value="Unassembled WGS sequence"/>
</dbReference>
<proteinExistence type="predicted"/>
<evidence type="ECO:0000313" key="2">
    <source>
        <dbReference type="Proteomes" id="UP000678393"/>
    </source>
</evidence>
<dbReference type="Gene3D" id="2.60.120.260">
    <property type="entry name" value="Galactose-binding domain-like"/>
    <property type="match status" value="1"/>
</dbReference>